<evidence type="ECO:0000256" key="2">
    <source>
        <dbReference type="ARBA" id="ARBA00022741"/>
    </source>
</evidence>
<name>A0ABN1TTQ4_9ACTN</name>
<dbReference type="InterPro" id="IPR015854">
    <property type="entry name" value="ABC_transpr_LolD-like"/>
</dbReference>
<keyword evidence="6" id="KW-1185">Reference proteome</keyword>
<dbReference type="InterPro" id="IPR027417">
    <property type="entry name" value="P-loop_NTPase"/>
</dbReference>
<feature type="domain" description="ABC transporter" evidence="4">
    <location>
        <begin position="9"/>
        <end position="225"/>
    </location>
</feature>
<dbReference type="Gene3D" id="3.40.50.300">
    <property type="entry name" value="P-loop containing nucleotide triphosphate hydrolases"/>
    <property type="match status" value="1"/>
</dbReference>
<dbReference type="PROSITE" id="PS50893">
    <property type="entry name" value="ABC_TRANSPORTER_2"/>
    <property type="match status" value="1"/>
</dbReference>
<keyword evidence="2" id="KW-0547">Nucleotide-binding</keyword>
<sequence>MSMQAAPVIEARRLSRTFAGPIPVHALREVDLTVQSGAFVTVVGPSGSGKSTLLQLLGLLDTPTSGSYRLGGRETAQLTEGARCGLRATAIGFVFQSFHLLDGRTARQNVELALLYRGVGARSAAERARGALERVGLGDRADQRVRTMSGGERQRVAIARAVVGGPHVVLCDEPTGSLDSTNSGLVMDLLVDLNRDGTTIIVITHDEAVASLGSQRLAIIDGVLR</sequence>
<dbReference type="InterPro" id="IPR003593">
    <property type="entry name" value="AAA+_ATPase"/>
</dbReference>
<keyword evidence="3 5" id="KW-0067">ATP-binding</keyword>
<protein>
    <submittedName>
        <fullName evidence="5">ABC transporter ATP-binding protein</fullName>
    </submittedName>
</protein>
<comment type="caution">
    <text evidence="5">The sequence shown here is derived from an EMBL/GenBank/DDBJ whole genome shotgun (WGS) entry which is preliminary data.</text>
</comment>
<dbReference type="RefSeq" id="WP_343993957.1">
    <property type="nucleotide sequence ID" value="NZ_BAAALG010000008.1"/>
</dbReference>
<evidence type="ECO:0000259" key="4">
    <source>
        <dbReference type="PROSITE" id="PS50893"/>
    </source>
</evidence>
<dbReference type="Proteomes" id="UP001501581">
    <property type="component" value="Unassembled WGS sequence"/>
</dbReference>
<dbReference type="Pfam" id="PF00005">
    <property type="entry name" value="ABC_tran"/>
    <property type="match status" value="1"/>
</dbReference>
<gene>
    <name evidence="5" type="ORF">GCM10009668_20200</name>
</gene>
<accession>A0ABN1TTQ4</accession>
<dbReference type="GO" id="GO:0005524">
    <property type="term" value="F:ATP binding"/>
    <property type="evidence" value="ECO:0007669"/>
    <property type="project" value="UniProtKB-KW"/>
</dbReference>
<dbReference type="PROSITE" id="PS00211">
    <property type="entry name" value="ABC_TRANSPORTER_1"/>
    <property type="match status" value="1"/>
</dbReference>
<dbReference type="InterPro" id="IPR017871">
    <property type="entry name" value="ABC_transporter-like_CS"/>
</dbReference>
<evidence type="ECO:0000256" key="3">
    <source>
        <dbReference type="ARBA" id="ARBA00022840"/>
    </source>
</evidence>
<reference evidence="5 6" key="1">
    <citation type="journal article" date="2019" name="Int. J. Syst. Evol. Microbiol.">
        <title>The Global Catalogue of Microorganisms (GCM) 10K type strain sequencing project: providing services to taxonomists for standard genome sequencing and annotation.</title>
        <authorList>
            <consortium name="The Broad Institute Genomics Platform"/>
            <consortium name="The Broad Institute Genome Sequencing Center for Infectious Disease"/>
            <person name="Wu L."/>
            <person name="Ma J."/>
        </authorList>
    </citation>
    <scope>NUCLEOTIDE SEQUENCE [LARGE SCALE GENOMIC DNA]</scope>
    <source>
        <strain evidence="5 6">JCM 13008</strain>
    </source>
</reference>
<dbReference type="CDD" id="cd03255">
    <property type="entry name" value="ABC_MJ0796_LolCDE_FtsE"/>
    <property type="match status" value="1"/>
</dbReference>
<dbReference type="PANTHER" id="PTHR24220">
    <property type="entry name" value="IMPORT ATP-BINDING PROTEIN"/>
    <property type="match status" value="1"/>
</dbReference>
<organism evidence="5 6">
    <name type="scientific">Nocardioides dubius</name>
    <dbReference type="NCBI Taxonomy" id="317019"/>
    <lineage>
        <taxon>Bacteria</taxon>
        <taxon>Bacillati</taxon>
        <taxon>Actinomycetota</taxon>
        <taxon>Actinomycetes</taxon>
        <taxon>Propionibacteriales</taxon>
        <taxon>Nocardioidaceae</taxon>
        <taxon>Nocardioides</taxon>
    </lineage>
</organism>
<dbReference type="PANTHER" id="PTHR24220:SF648">
    <property type="entry name" value="ABC TRANSPORTER ATP-BINDING PROTEIN YTRE"/>
    <property type="match status" value="1"/>
</dbReference>
<proteinExistence type="predicted"/>
<evidence type="ECO:0000313" key="6">
    <source>
        <dbReference type="Proteomes" id="UP001501581"/>
    </source>
</evidence>
<keyword evidence="1" id="KW-0813">Transport</keyword>
<evidence type="ECO:0000313" key="5">
    <source>
        <dbReference type="EMBL" id="GAA1101799.1"/>
    </source>
</evidence>
<dbReference type="InterPro" id="IPR003439">
    <property type="entry name" value="ABC_transporter-like_ATP-bd"/>
</dbReference>
<dbReference type="SUPFAM" id="SSF52540">
    <property type="entry name" value="P-loop containing nucleoside triphosphate hydrolases"/>
    <property type="match status" value="1"/>
</dbReference>
<dbReference type="SMART" id="SM00382">
    <property type="entry name" value="AAA"/>
    <property type="match status" value="1"/>
</dbReference>
<dbReference type="EMBL" id="BAAALG010000008">
    <property type="protein sequence ID" value="GAA1101799.1"/>
    <property type="molecule type" value="Genomic_DNA"/>
</dbReference>
<evidence type="ECO:0000256" key="1">
    <source>
        <dbReference type="ARBA" id="ARBA00022448"/>
    </source>
</evidence>
<dbReference type="InterPro" id="IPR017911">
    <property type="entry name" value="MacB-like_ATP-bd"/>
</dbReference>